<dbReference type="GO" id="GO:0005737">
    <property type="term" value="C:cytoplasm"/>
    <property type="evidence" value="ECO:0007669"/>
    <property type="project" value="TreeGrafter"/>
</dbReference>
<dbReference type="Pfam" id="PF12850">
    <property type="entry name" value="Metallophos_2"/>
    <property type="match status" value="1"/>
</dbReference>
<evidence type="ECO:0000313" key="3">
    <source>
        <dbReference type="EMBL" id="MCP0887329.1"/>
    </source>
</evidence>
<dbReference type="PIRSF" id="PIRSF000883">
    <property type="entry name" value="Pesterase_MJ0912"/>
    <property type="match status" value="1"/>
</dbReference>
<gene>
    <name evidence="3" type="ORF">LB941_08280</name>
</gene>
<organism evidence="3 4">
    <name type="scientific">Ligilactobacillus ubinensis</name>
    <dbReference type="NCBI Taxonomy" id="2876789"/>
    <lineage>
        <taxon>Bacteria</taxon>
        <taxon>Bacillati</taxon>
        <taxon>Bacillota</taxon>
        <taxon>Bacilli</taxon>
        <taxon>Lactobacillales</taxon>
        <taxon>Lactobacillaceae</taxon>
        <taxon>Ligilactobacillus</taxon>
    </lineage>
</organism>
<dbReference type="InterPro" id="IPR024654">
    <property type="entry name" value="Calcineurin-like_PHP_lpxH"/>
</dbReference>
<sequence length="284" mass="32398">MDQKIAIFSDVHGNLTALEAVYQDALHHGVTDFWFLGDLFSPGPGADDLWQLFLEMNPSICIRGNWEDLLINSANGVLSTNKASKIYFAKLNQTLIKRLPDSVITTIASWPLHFKRKIGVFTIGCSHNLPNLNHGQDLYPTKPQENFDGLFVEDKEIDIALYAHVHHPIMRYGSNEQIIINPGSVGQPFSQRSVYQADLRARYAILNFDDTGLPDIDFRKVAYDHELEYMRARSVNLPYLDLYQEQLKTGHVHSHDQALLAQINKKRGYEEDVLGYNQRMKKGL</sequence>
<dbReference type="InterPro" id="IPR011152">
    <property type="entry name" value="Pesterase_MJ0912"/>
</dbReference>
<dbReference type="PANTHER" id="PTHR42850:SF2">
    <property type="entry name" value="BLL5683 PROTEIN"/>
    <property type="match status" value="1"/>
</dbReference>
<dbReference type="EMBL" id="JAIULA010000016">
    <property type="protein sequence ID" value="MCP0887329.1"/>
    <property type="molecule type" value="Genomic_DNA"/>
</dbReference>
<comment type="caution">
    <text evidence="3">The sequence shown here is derived from an EMBL/GenBank/DDBJ whole genome shotgun (WGS) entry which is preliminary data.</text>
</comment>
<dbReference type="InterPro" id="IPR029052">
    <property type="entry name" value="Metallo-depent_PP-like"/>
</dbReference>
<protein>
    <submittedName>
        <fullName evidence="3">Metallophosphoesterase family protein</fullName>
    </submittedName>
</protein>
<dbReference type="AlphaFoldDB" id="A0A9X2FKG7"/>
<dbReference type="Gene3D" id="3.60.21.10">
    <property type="match status" value="1"/>
</dbReference>
<dbReference type="Proteomes" id="UP001139006">
    <property type="component" value="Unassembled WGS sequence"/>
</dbReference>
<dbReference type="GO" id="GO:0016791">
    <property type="term" value="F:phosphatase activity"/>
    <property type="evidence" value="ECO:0007669"/>
    <property type="project" value="TreeGrafter"/>
</dbReference>
<proteinExistence type="inferred from homology"/>
<dbReference type="PANTHER" id="PTHR42850">
    <property type="entry name" value="METALLOPHOSPHOESTERASE"/>
    <property type="match status" value="1"/>
</dbReference>
<accession>A0A9X2FKG7</accession>
<feature type="domain" description="Calcineurin-like phosphoesterase" evidence="2">
    <location>
        <begin position="4"/>
        <end position="193"/>
    </location>
</feature>
<evidence type="ECO:0000256" key="1">
    <source>
        <dbReference type="ARBA" id="ARBA00008950"/>
    </source>
</evidence>
<dbReference type="RefSeq" id="WP_253361095.1">
    <property type="nucleotide sequence ID" value="NZ_JAIULA010000016.1"/>
</dbReference>
<dbReference type="SUPFAM" id="SSF56300">
    <property type="entry name" value="Metallo-dependent phosphatases"/>
    <property type="match status" value="1"/>
</dbReference>
<evidence type="ECO:0000259" key="2">
    <source>
        <dbReference type="Pfam" id="PF12850"/>
    </source>
</evidence>
<keyword evidence="4" id="KW-1185">Reference proteome</keyword>
<comment type="similarity">
    <text evidence="1">Belongs to the metallophosphoesterase superfamily. YfcE family.</text>
</comment>
<reference evidence="3 4" key="1">
    <citation type="journal article" date="2023" name="Int. J. Syst. Evol. Microbiol.">
        <title>Ligilactobacillus ubinensis sp. nov., a novel species isolated from the wild ferment of a durian fruit (Durio zibethinus).</title>
        <authorList>
            <person name="Heng Y.C."/>
            <person name="Menon N."/>
            <person name="Chen B."/>
            <person name="Loo B.Z.L."/>
            <person name="Wong G.W.J."/>
            <person name="Lim A.C.H."/>
            <person name="Silvaraju S."/>
            <person name="Kittelmann S."/>
        </authorList>
    </citation>
    <scope>NUCLEOTIDE SEQUENCE [LARGE SCALE GENOMIC DNA]</scope>
    <source>
        <strain evidence="3 4">WILCCON 0076</strain>
    </source>
</reference>
<evidence type="ECO:0000313" key="4">
    <source>
        <dbReference type="Proteomes" id="UP001139006"/>
    </source>
</evidence>
<dbReference type="InterPro" id="IPR050126">
    <property type="entry name" value="Ap4A_hydrolase"/>
</dbReference>
<name>A0A9X2FKG7_9LACO</name>